<feature type="signal peptide" evidence="6">
    <location>
        <begin position="1"/>
        <end position="23"/>
    </location>
</feature>
<dbReference type="InterPro" id="IPR004682">
    <property type="entry name" value="TRAP_DctP"/>
</dbReference>
<evidence type="ECO:0000313" key="8">
    <source>
        <dbReference type="Proteomes" id="UP000607796"/>
    </source>
</evidence>
<sequence>MTKFSKFLCSAAALSVMPVLAQAACDSGERVVKFSHVTAVAGHPKGEMVAALAERFDEQFDGTMCMEVFPNSTLFSDDKVLEALMLGDVQLAAPDVGKFDAYTQKLQVFNLPFLFDSTEAVQAFTETEQGEEILMSMEDSGIIGLGWIFNGMRQFSANRPLVEPLDAAGLKFRATTSEVTEAMIAALDATPQALSFAEVYGALQTGVVDGQENTWSNIYTGKFYEVQDGVTETNHQFLTYLIVTSQEFLDSLGDDRDAFTTLVDEVSAEYNARANEANEAARQAIIDNGGTVRELTDEQRAAWVEVMKPVWKRFEADIGTEVIEVASGRAD</sequence>
<keyword evidence="3" id="KW-0813">Transport</keyword>
<protein>
    <submittedName>
        <fullName evidence="7">DctP family TRAP transporter solute-binding subunit</fullName>
    </submittedName>
</protein>
<comment type="caution">
    <text evidence="7">The sequence shown here is derived from an EMBL/GenBank/DDBJ whole genome shotgun (WGS) entry which is preliminary data.</text>
</comment>
<dbReference type="InterPro" id="IPR018389">
    <property type="entry name" value="DctP_fam"/>
</dbReference>
<evidence type="ECO:0000256" key="3">
    <source>
        <dbReference type="ARBA" id="ARBA00022448"/>
    </source>
</evidence>
<evidence type="ECO:0000313" key="7">
    <source>
        <dbReference type="EMBL" id="MBE9637240.1"/>
    </source>
</evidence>
<dbReference type="PANTHER" id="PTHR33376:SF7">
    <property type="entry name" value="C4-DICARBOXYLATE-BINDING PROTEIN DCTB"/>
    <property type="match status" value="1"/>
</dbReference>
<feature type="chain" id="PRO_5045715746" evidence="6">
    <location>
        <begin position="24"/>
        <end position="331"/>
    </location>
</feature>
<dbReference type="Gene3D" id="3.40.190.170">
    <property type="entry name" value="Bacterial extracellular solute-binding protein, family 7"/>
    <property type="match status" value="1"/>
</dbReference>
<evidence type="ECO:0000256" key="2">
    <source>
        <dbReference type="ARBA" id="ARBA00009023"/>
    </source>
</evidence>
<dbReference type="PANTHER" id="PTHR33376">
    <property type="match status" value="1"/>
</dbReference>
<dbReference type="InterPro" id="IPR038404">
    <property type="entry name" value="TRAP_DctP_sf"/>
</dbReference>
<evidence type="ECO:0000256" key="6">
    <source>
        <dbReference type="SAM" id="SignalP"/>
    </source>
</evidence>
<dbReference type="Pfam" id="PF03480">
    <property type="entry name" value="DctP"/>
    <property type="match status" value="1"/>
</dbReference>
<organism evidence="7 8">
    <name type="scientific">Salipiger mangrovisoli</name>
    <dbReference type="NCBI Taxonomy" id="2865933"/>
    <lineage>
        <taxon>Bacteria</taxon>
        <taxon>Pseudomonadati</taxon>
        <taxon>Pseudomonadota</taxon>
        <taxon>Alphaproteobacteria</taxon>
        <taxon>Rhodobacterales</taxon>
        <taxon>Roseobacteraceae</taxon>
        <taxon>Salipiger</taxon>
    </lineage>
</organism>
<dbReference type="PIRSF" id="PIRSF006470">
    <property type="entry name" value="DctB"/>
    <property type="match status" value="1"/>
</dbReference>
<keyword evidence="5" id="KW-0574">Periplasm</keyword>
<evidence type="ECO:0000256" key="4">
    <source>
        <dbReference type="ARBA" id="ARBA00022729"/>
    </source>
</evidence>
<proteinExistence type="inferred from homology"/>
<evidence type="ECO:0000256" key="5">
    <source>
        <dbReference type="ARBA" id="ARBA00022764"/>
    </source>
</evidence>
<keyword evidence="4 6" id="KW-0732">Signal</keyword>
<dbReference type="NCBIfam" id="TIGR00787">
    <property type="entry name" value="dctP"/>
    <property type="match status" value="1"/>
</dbReference>
<accession>A0ABR9X100</accession>
<dbReference type="Proteomes" id="UP000607796">
    <property type="component" value="Unassembled WGS sequence"/>
</dbReference>
<gene>
    <name evidence="7" type="ORF">IQ782_10355</name>
</gene>
<name>A0ABR9X100_9RHOB</name>
<dbReference type="NCBIfam" id="NF037995">
    <property type="entry name" value="TRAP_S1"/>
    <property type="match status" value="1"/>
</dbReference>
<dbReference type="EMBL" id="JADFFK010000006">
    <property type="protein sequence ID" value="MBE9637240.1"/>
    <property type="molecule type" value="Genomic_DNA"/>
</dbReference>
<dbReference type="RefSeq" id="WP_194134547.1">
    <property type="nucleotide sequence ID" value="NZ_JADFFK010000006.1"/>
</dbReference>
<comment type="similarity">
    <text evidence="2">Belongs to the bacterial solute-binding protein 7 family.</text>
</comment>
<evidence type="ECO:0000256" key="1">
    <source>
        <dbReference type="ARBA" id="ARBA00004418"/>
    </source>
</evidence>
<reference evidence="7 8" key="1">
    <citation type="journal article" date="2021" name="Int. J. Syst. Evol. Microbiol.">
        <title>Salipiger mangrovisoli sp. nov., isolated from mangrove soil and the proposal for the reclassification of Paraphaeobacter pallidus as Salipiger pallidus comb. nov.</title>
        <authorList>
            <person name="Du J."/>
            <person name="Liu Y."/>
            <person name="Pei T."/>
            <person name="Deng M.R."/>
            <person name="Zhu H."/>
        </authorList>
    </citation>
    <scope>NUCLEOTIDE SEQUENCE [LARGE SCALE GENOMIC DNA]</scope>
    <source>
        <strain evidence="7 8">6D45A</strain>
    </source>
</reference>
<comment type="subcellular location">
    <subcellularLocation>
        <location evidence="1">Periplasm</location>
    </subcellularLocation>
</comment>
<keyword evidence="8" id="KW-1185">Reference proteome</keyword>